<dbReference type="GO" id="GO:0008168">
    <property type="term" value="F:methyltransferase activity"/>
    <property type="evidence" value="ECO:0007669"/>
    <property type="project" value="UniProtKB-KW"/>
</dbReference>
<comment type="caution">
    <text evidence="7">The sequence shown here is derived from an EMBL/GenBank/DDBJ whole genome shotgun (WGS) entry which is preliminary data.</text>
</comment>
<dbReference type="GO" id="GO:0005737">
    <property type="term" value="C:cytoplasm"/>
    <property type="evidence" value="ECO:0007669"/>
    <property type="project" value="TreeGrafter"/>
</dbReference>
<dbReference type="SFLD" id="SFLDG01082">
    <property type="entry name" value="B12-binding_domain_containing"/>
    <property type="match status" value="1"/>
</dbReference>
<keyword evidence="3" id="KW-0479">Metal-binding</keyword>
<dbReference type="InterPro" id="IPR034505">
    <property type="entry name" value="Coproporphyrinogen-III_oxidase"/>
</dbReference>
<feature type="domain" description="Radical SAM core" evidence="6">
    <location>
        <begin position="57"/>
        <end position="299"/>
    </location>
</feature>
<evidence type="ECO:0000259" key="6">
    <source>
        <dbReference type="PROSITE" id="PS51918"/>
    </source>
</evidence>
<keyword evidence="7" id="KW-0489">Methyltransferase</keyword>
<evidence type="ECO:0000256" key="3">
    <source>
        <dbReference type="ARBA" id="ARBA00022723"/>
    </source>
</evidence>
<keyword evidence="8" id="KW-1185">Reference proteome</keyword>
<dbReference type="GO" id="GO:0051539">
    <property type="term" value="F:4 iron, 4 sulfur cluster binding"/>
    <property type="evidence" value="ECO:0007669"/>
    <property type="project" value="TreeGrafter"/>
</dbReference>
<dbReference type="SUPFAM" id="SSF102114">
    <property type="entry name" value="Radical SAM enzymes"/>
    <property type="match status" value="1"/>
</dbReference>
<dbReference type="Gene3D" id="3.20.20.70">
    <property type="entry name" value="Aldolase class I"/>
    <property type="match status" value="1"/>
</dbReference>
<evidence type="ECO:0000256" key="1">
    <source>
        <dbReference type="ARBA" id="ARBA00001966"/>
    </source>
</evidence>
<dbReference type="PROSITE" id="PS51918">
    <property type="entry name" value="RADICAL_SAM"/>
    <property type="match status" value="1"/>
</dbReference>
<dbReference type="AlphaFoldDB" id="A0A4U1BQ21"/>
<evidence type="ECO:0000256" key="4">
    <source>
        <dbReference type="ARBA" id="ARBA00023004"/>
    </source>
</evidence>
<dbReference type="Pfam" id="PF04055">
    <property type="entry name" value="Radical_SAM"/>
    <property type="match status" value="1"/>
</dbReference>
<keyword evidence="4" id="KW-0408">Iron</keyword>
<dbReference type="EMBL" id="SWCJ01000013">
    <property type="protein sequence ID" value="TKB53067.1"/>
    <property type="molecule type" value="Genomic_DNA"/>
</dbReference>
<dbReference type="GO" id="GO:0006779">
    <property type="term" value="P:porphyrin-containing compound biosynthetic process"/>
    <property type="evidence" value="ECO:0007669"/>
    <property type="project" value="TreeGrafter"/>
</dbReference>
<dbReference type="InterPro" id="IPR013785">
    <property type="entry name" value="Aldolase_TIM"/>
</dbReference>
<gene>
    <name evidence="7" type="ORF">FCL42_15440</name>
</gene>
<dbReference type="SFLD" id="SFLDF00311">
    <property type="entry name" value="heme_degradation_proteins_(Hut"/>
    <property type="match status" value="1"/>
</dbReference>
<dbReference type="NCBIfam" id="TIGR04107">
    <property type="entry name" value="rSAM_HutW"/>
    <property type="match status" value="1"/>
</dbReference>
<name>A0A4U1BQ21_9GAMM</name>
<keyword evidence="5" id="KW-0411">Iron-sulfur</keyword>
<dbReference type="PANTHER" id="PTHR13932">
    <property type="entry name" value="COPROPORPHYRINIGEN III OXIDASE"/>
    <property type="match status" value="1"/>
</dbReference>
<dbReference type="Proteomes" id="UP000305675">
    <property type="component" value="Unassembled WGS sequence"/>
</dbReference>
<reference evidence="7 8" key="1">
    <citation type="submission" date="2019-04" db="EMBL/GenBank/DDBJ databases">
        <authorList>
            <person name="Hwang J.C."/>
        </authorList>
    </citation>
    <scope>NUCLEOTIDE SEQUENCE [LARGE SCALE GENOMIC DNA]</scope>
    <source>
        <strain evidence="7 8">IMCC35002</strain>
    </source>
</reference>
<dbReference type="InterPro" id="IPR058240">
    <property type="entry name" value="rSAM_sf"/>
</dbReference>
<evidence type="ECO:0000256" key="5">
    <source>
        <dbReference type="ARBA" id="ARBA00023014"/>
    </source>
</evidence>
<keyword evidence="7" id="KW-0808">Transferase</keyword>
<keyword evidence="2" id="KW-0949">S-adenosyl-L-methionine</keyword>
<dbReference type="InterPro" id="IPR026332">
    <property type="entry name" value="HutW"/>
</dbReference>
<dbReference type="PANTHER" id="PTHR13932:SF9">
    <property type="entry name" value="COPROPORPHYRINOGEN III OXIDASE"/>
    <property type="match status" value="1"/>
</dbReference>
<organism evidence="7 8">
    <name type="scientific">Ferrimonas aestuarii</name>
    <dbReference type="NCBI Taxonomy" id="2569539"/>
    <lineage>
        <taxon>Bacteria</taxon>
        <taxon>Pseudomonadati</taxon>
        <taxon>Pseudomonadota</taxon>
        <taxon>Gammaproteobacteria</taxon>
        <taxon>Alteromonadales</taxon>
        <taxon>Ferrimonadaceae</taxon>
        <taxon>Ferrimonas</taxon>
    </lineage>
</organism>
<evidence type="ECO:0000313" key="8">
    <source>
        <dbReference type="Proteomes" id="UP000305675"/>
    </source>
</evidence>
<protein>
    <submittedName>
        <fullName evidence="7">Heme anaerobic degradation radical SAM methyltransferase ChuW/HutW</fullName>
    </submittedName>
</protein>
<dbReference type="OrthoDB" id="9808022at2"/>
<sequence>MNSECQMDESMTGRMSPDPLKFAFDQKRGAHAGGMGRPPLDPEQVQLKLNELLATGATPEKRRALYLHIPFCRVRCTFCSFFQYASSRKLVDNYFELLLQEIERKGATAYAQSAPFNAVYIGGGTPTDLSAEQLRILGQTIRRCFPLATDCEFTLEGRLNRFDDAKFEAAIEGGINRFSFGVQSFNTTVRKAAKRLDDRDYVMSRLKELNQADLAPIVIDLLFGLPYQTKEIWQQDLDDMLESGVAGADLYQLIDLKGTPMLRQTEQGVAPAPATTEFKSGLYRMGDAFMAKHRYRQLSCSHWARDERERSLYNSMVKHGCEILPVGAGAGGNFGGYASMQPRDLEQYQDFIDNNQWPSAMLMPKAESPIKAKLVGLCDQGGIARYVIGDDLFERAKPLFAEWQKRGLAEFDDHGVHFTLAGRFWQVNMCNGLLKFFEANPLEGGSKPNMERCA</sequence>
<evidence type="ECO:0000313" key="7">
    <source>
        <dbReference type="EMBL" id="TKB53067.1"/>
    </source>
</evidence>
<dbReference type="GO" id="GO:0046872">
    <property type="term" value="F:metal ion binding"/>
    <property type="evidence" value="ECO:0007669"/>
    <property type="project" value="UniProtKB-KW"/>
</dbReference>
<dbReference type="SMART" id="SM00729">
    <property type="entry name" value="Elp3"/>
    <property type="match status" value="1"/>
</dbReference>
<dbReference type="InterPro" id="IPR006638">
    <property type="entry name" value="Elp3/MiaA/NifB-like_rSAM"/>
</dbReference>
<accession>A0A4U1BQ21</accession>
<dbReference type="GO" id="GO:0032259">
    <property type="term" value="P:methylation"/>
    <property type="evidence" value="ECO:0007669"/>
    <property type="project" value="UniProtKB-KW"/>
</dbReference>
<dbReference type="InterPro" id="IPR007197">
    <property type="entry name" value="rSAM"/>
</dbReference>
<evidence type="ECO:0000256" key="2">
    <source>
        <dbReference type="ARBA" id="ARBA00022691"/>
    </source>
</evidence>
<dbReference type="RefSeq" id="WP_136864319.1">
    <property type="nucleotide sequence ID" value="NZ_SWCJ01000013.1"/>
</dbReference>
<dbReference type="SFLD" id="SFLDS00029">
    <property type="entry name" value="Radical_SAM"/>
    <property type="match status" value="1"/>
</dbReference>
<comment type="cofactor">
    <cofactor evidence="1">
        <name>[4Fe-4S] cluster</name>
        <dbReference type="ChEBI" id="CHEBI:49883"/>
    </cofactor>
</comment>
<dbReference type="SFLD" id="SFLDG01065">
    <property type="entry name" value="anaerobic_coproporphyrinogen-I"/>
    <property type="match status" value="1"/>
</dbReference>
<proteinExistence type="predicted"/>